<dbReference type="GO" id="GO:0022857">
    <property type="term" value="F:transmembrane transporter activity"/>
    <property type="evidence" value="ECO:0007669"/>
    <property type="project" value="InterPro"/>
</dbReference>
<evidence type="ECO:0000256" key="2">
    <source>
        <dbReference type="ARBA" id="ARBA00022448"/>
    </source>
</evidence>
<dbReference type="InterPro" id="IPR011701">
    <property type="entry name" value="MFS"/>
</dbReference>
<evidence type="ECO:0000256" key="3">
    <source>
        <dbReference type="ARBA" id="ARBA00022692"/>
    </source>
</evidence>
<name>A0A2V3DNE9_9MICC</name>
<dbReference type="GO" id="GO:0005886">
    <property type="term" value="C:plasma membrane"/>
    <property type="evidence" value="ECO:0007669"/>
    <property type="project" value="UniProtKB-SubCell"/>
</dbReference>
<dbReference type="PANTHER" id="PTHR42718">
    <property type="entry name" value="MAJOR FACILITATOR SUPERFAMILY MULTIDRUG TRANSPORTER MFSC"/>
    <property type="match status" value="1"/>
</dbReference>
<protein>
    <submittedName>
        <fullName evidence="7">MFS transporter</fullName>
    </submittedName>
</protein>
<keyword evidence="2" id="KW-0813">Transport</keyword>
<evidence type="ECO:0000256" key="4">
    <source>
        <dbReference type="ARBA" id="ARBA00022989"/>
    </source>
</evidence>
<dbReference type="Gene3D" id="1.20.1720.10">
    <property type="entry name" value="Multidrug resistance protein D"/>
    <property type="match status" value="1"/>
</dbReference>
<evidence type="ECO:0000256" key="5">
    <source>
        <dbReference type="ARBA" id="ARBA00023136"/>
    </source>
</evidence>
<reference evidence="7 8" key="1">
    <citation type="submission" date="2018-05" db="EMBL/GenBank/DDBJ databases">
        <title>Genetic diversity of glacier-inhabiting Cryobacterium bacteria in China and description of Cryobacterium mengkeensis sp. nov. and Arthrobacter glacialis sp. nov.</title>
        <authorList>
            <person name="Liu Q."/>
            <person name="Xin Y.-H."/>
        </authorList>
    </citation>
    <scope>NUCLEOTIDE SEQUENCE [LARGE SCALE GENOMIC DNA]</scope>
    <source>
        <strain evidence="7 8">GP3</strain>
    </source>
</reference>
<dbReference type="InterPro" id="IPR020846">
    <property type="entry name" value="MFS_dom"/>
</dbReference>
<organism evidence="7 8">
    <name type="scientific">Arthrobacter psychrochitiniphilus</name>
    <dbReference type="NCBI Taxonomy" id="291045"/>
    <lineage>
        <taxon>Bacteria</taxon>
        <taxon>Bacillati</taxon>
        <taxon>Actinomycetota</taxon>
        <taxon>Actinomycetes</taxon>
        <taxon>Micrococcales</taxon>
        <taxon>Micrococcaceae</taxon>
        <taxon>Arthrobacter</taxon>
    </lineage>
</organism>
<dbReference type="AlphaFoldDB" id="A0A2V3DNE9"/>
<dbReference type="EMBL" id="QHLZ01000010">
    <property type="protein sequence ID" value="PXA64502.1"/>
    <property type="molecule type" value="Genomic_DNA"/>
</dbReference>
<dbReference type="Pfam" id="PF07690">
    <property type="entry name" value="MFS_1"/>
    <property type="match status" value="1"/>
</dbReference>
<dbReference type="Proteomes" id="UP000246303">
    <property type="component" value="Unassembled WGS sequence"/>
</dbReference>
<comment type="subcellular location">
    <subcellularLocation>
        <location evidence="1">Cell membrane</location>
        <topology evidence="1">Multi-pass membrane protein</topology>
    </subcellularLocation>
</comment>
<keyword evidence="5" id="KW-0472">Membrane</keyword>
<dbReference type="OrthoDB" id="7375466at2"/>
<keyword evidence="4" id="KW-1133">Transmembrane helix</keyword>
<dbReference type="PRINTS" id="PR01036">
    <property type="entry name" value="TCRTETB"/>
</dbReference>
<comment type="caution">
    <text evidence="7">The sequence shown here is derived from an EMBL/GenBank/DDBJ whole genome shotgun (WGS) entry which is preliminary data.</text>
</comment>
<dbReference type="SUPFAM" id="SSF103473">
    <property type="entry name" value="MFS general substrate transporter"/>
    <property type="match status" value="1"/>
</dbReference>
<dbReference type="RefSeq" id="WP_110107006.1">
    <property type="nucleotide sequence ID" value="NZ_JACBZZ010000001.1"/>
</dbReference>
<dbReference type="CDD" id="cd17321">
    <property type="entry name" value="MFS_MMR_MDR_like"/>
    <property type="match status" value="1"/>
</dbReference>
<evidence type="ECO:0000313" key="8">
    <source>
        <dbReference type="Proteomes" id="UP000246303"/>
    </source>
</evidence>
<gene>
    <name evidence="7" type="ORF">CVS29_14215</name>
</gene>
<proteinExistence type="predicted"/>
<accession>A0A2V3DNE9</accession>
<dbReference type="InterPro" id="IPR036259">
    <property type="entry name" value="MFS_trans_sf"/>
</dbReference>
<evidence type="ECO:0000259" key="6">
    <source>
        <dbReference type="PROSITE" id="PS50850"/>
    </source>
</evidence>
<keyword evidence="3" id="KW-0812">Transmembrane</keyword>
<sequence>MTSIRRRWAGLVFISIAVALIIVDSTIVNVAIPSIVRDLGISSTQVQWVQESYTLVFAALLLVFGTLADRYGRRRTLLVGVVIFAAASVFAALAPSGDLLIVARIIQGVGGAMVLPTTLSLINATFQGRERGIAFAVWGSTIGGMVAVGPLLGGWLTTYYSWRWAFGINVPLAVIIIAGVLLCVAESKDSADPRRIDVIGAVLSVLASASLVFGLIEGRSYGWWLLHPGKAPTFGTWIWPFALSPIPVAFAITVASGVGFVLWGLHRQRAGKTTLLAFALFRIPSFRNGNIAAMIVSLGEFGIILSLPLWLQNVIGYNALQTGLVLLALAIGSFAASGLSSVVLDKITAVAIVRVGIVAEILGVAGLGLVISANSTWLSIIPFLFVYGFGVGLATAQLTGVVLKDVPVNKSGQGSGTASTARQIGSALGIAILGTILFTSVGTSLNARLADETPLLPESARTQIVDTVVVSAGGAIPGLAAKDPQVADAARAAFSDGTRYSAFAASGFLVLGLLATFRLSGEVRPDEVEEAQKGEAGKLPQET</sequence>
<evidence type="ECO:0000256" key="1">
    <source>
        <dbReference type="ARBA" id="ARBA00004651"/>
    </source>
</evidence>
<evidence type="ECO:0000313" key="7">
    <source>
        <dbReference type="EMBL" id="PXA64502.1"/>
    </source>
</evidence>
<dbReference type="PROSITE" id="PS50850">
    <property type="entry name" value="MFS"/>
    <property type="match status" value="1"/>
</dbReference>
<feature type="domain" description="Major facilitator superfamily (MFS) profile" evidence="6">
    <location>
        <begin position="10"/>
        <end position="524"/>
    </location>
</feature>
<keyword evidence="8" id="KW-1185">Reference proteome</keyword>
<dbReference type="Gene3D" id="1.20.1250.20">
    <property type="entry name" value="MFS general substrate transporter like domains"/>
    <property type="match status" value="1"/>
</dbReference>
<dbReference type="PANTHER" id="PTHR42718:SF9">
    <property type="entry name" value="MAJOR FACILITATOR SUPERFAMILY MULTIDRUG TRANSPORTER MFSC"/>
    <property type="match status" value="1"/>
</dbReference>